<evidence type="ECO:0000313" key="3">
    <source>
        <dbReference type="Proteomes" id="UP000077961"/>
    </source>
</evidence>
<evidence type="ECO:0000313" key="4">
    <source>
        <dbReference type="Proteomes" id="UP000078116"/>
    </source>
</evidence>
<dbReference type="EMBL" id="LXJZ01000190">
    <property type="protein sequence ID" value="OAJ55640.1"/>
    <property type="molecule type" value="Genomic_DNA"/>
</dbReference>
<organism evidence="1 4">
    <name type="scientific">Paraburkholderia ginsengiterrae</name>
    <dbReference type="NCBI Taxonomy" id="1462993"/>
    <lineage>
        <taxon>Bacteria</taxon>
        <taxon>Pseudomonadati</taxon>
        <taxon>Pseudomonadota</taxon>
        <taxon>Betaproteobacteria</taxon>
        <taxon>Burkholderiales</taxon>
        <taxon>Burkholderiaceae</taxon>
        <taxon>Paraburkholderia</taxon>
    </lineage>
</organism>
<accession>A0A1A9N2Y1</accession>
<reference evidence="3 4" key="1">
    <citation type="submission" date="2016-04" db="EMBL/GenBank/DDBJ databases">
        <title>Reclassification of Paraburkholderia panaciterrae (Farh et al. 2015) Dobritsa &amp; Samadpour 2016 as a later homotypic synonym of Paraburkholderia ginsengiterrae (Farh et al. 2015) Dobritsa &amp; Samadpour 2016.</title>
        <authorList>
            <person name="Dobritsa A.P."/>
            <person name="Kutumbaka K."/>
            <person name="Samadpour M."/>
        </authorList>
    </citation>
    <scope>NUCLEOTIDE SEQUENCE [LARGE SCALE GENOMIC DNA]</scope>
    <source>
        <strain evidence="1 4">DCY85</strain>
        <strain evidence="2 3">DCY85-1</strain>
    </source>
</reference>
<dbReference type="RefSeq" id="WP_064270076.1">
    <property type="nucleotide sequence ID" value="NZ_LXJZ01000190.1"/>
</dbReference>
<comment type="caution">
    <text evidence="1">The sequence shown here is derived from an EMBL/GenBank/DDBJ whole genome shotgun (WGS) entry which is preliminary data.</text>
</comment>
<evidence type="ECO:0000313" key="1">
    <source>
        <dbReference type="EMBL" id="OAJ55264.1"/>
    </source>
</evidence>
<evidence type="ECO:0000313" key="2">
    <source>
        <dbReference type="EMBL" id="OAJ55640.1"/>
    </source>
</evidence>
<dbReference type="Proteomes" id="UP000077961">
    <property type="component" value="Unassembled WGS sequence"/>
</dbReference>
<dbReference type="AlphaFoldDB" id="A0A1A9N2Y1"/>
<proteinExistence type="predicted"/>
<gene>
    <name evidence="2" type="ORF">A6V36_34415</name>
    <name evidence="1" type="ORF">A6V37_33380</name>
</gene>
<name>A0A1A9N2Y1_9BURK</name>
<dbReference type="EMBL" id="LXKA01000343">
    <property type="protein sequence ID" value="OAJ55264.1"/>
    <property type="molecule type" value="Genomic_DNA"/>
</dbReference>
<dbReference type="Proteomes" id="UP000078116">
    <property type="component" value="Unassembled WGS sequence"/>
</dbReference>
<protein>
    <submittedName>
        <fullName evidence="1">Uncharacterized protein</fullName>
    </submittedName>
</protein>
<dbReference type="STRING" id="1462993.A6V36_34415"/>
<keyword evidence="3" id="KW-1185">Reference proteome</keyword>
<sequence>MLTLTPDQLEILSLPDARTFAPKLAAEIRREYSSAVADMNDSALIREVERSYGHASETLHITHLPTLVEWTKADVAWARGLRNEMGIDLWIRGSRPSNLAAQDILSGMKAGAKWHREDQ</sequence>